<dbReference type="Pfam" id="PF13855">
    <property type="entry name" value="LRR_8"/>
    <property type="match status" value="1"/>
</dbReference>
<dbReference type="Proteomes" id="UP000837857">
    <property type="component" value="Chromosome 10"/>
</dbReference>
<evidence type="ECO:0000313" key="5">
    <source>
        <dbReference type="Proteomes" id="UP000837857"/>
    </source>
</evidence>
<dbReference type="InterPro" id="IPR001611">
    <property type="entry name" value="Leu-rich_rpt"/>
</dbReference>
<dbReference type="EMBL" id="OW152822">
    <property type="protein sequence ID" value="CAH2037527.1"/>
    <property type="molecule type" value="Genomic_DNA"/>
</dbReference>
<accession>A0ABN8HVT3</accession>
<dbReference type="PANTHER" id="PTHR24373">
    <property type="entry name" value="SLIT RELATED LEUCINE-RICH REPEAT NEURONAL PROTEIN"/>
    <property type="match status" value="1"/>
</dbReference>
<keyword evidence="1" id="KW-0433">Leucine-rich repeat</keyword>
<dbReference type="InterPro" id="IPR050328">
    <property type="entry name" value="Dev_Immune_Receptor"/>
</dbReference>
<dbReference type="InterPro" id="IPR000483">
    <property type="entry name" value="Cys-rich_flank_reg_C"/>
</dbReference>
<proteinExistence type="predicted"/>
<evidence type="ECO:0000259" key="3">
    <source>
        <dbReference type="SMART" id="SM00082"/>
    </source>
</evidence>
<dbReference type="SMART" id="SM00082">
    <property type="entry name" value="LRRCT"/>
    <property type="match status" value="1"/>
</dbReference>
<evidence type="ECO:0000256" key="1">
    <source>
        <dbReference type="ARBA" id="ARBA00022614"/>
    </source>
</evidence>
<sequence length="278" mass="31535">MVLEDVLKGRVFQRVALVACLLIGTLTPEPLEPCTRSPLCSCRASHMSCIAVPLHRFPEWPHIELQHLDISMSNLEIISESALDGLHLQTLVLVANRLHHIENNAFSSMANSLASLDLGYNEFTEIPHQGLKDLKVLNWLNLQNNNIACIKSDIRWYHLEETLTTIFYPNFTSWSHVATKLLSGGLILTGNPLVCECELNWLGAWLRRWFQENEAGTELRRAVRDAYCVDKYGRHVPLLQLRADEAECHASALSSDAQTHYSNTLYIVVVSLWILLLR</sequence>
<evidence type="ECO:0000313" key="4">
    <source>
        <dbReference type="EMBL" id="CAH2037527.1"/>
    </source>
</evidence>
<reference evidence="4" key="1">
    <citation type="submission" date="2022-03" db="EMBL/GenBank/DDBJ databases">
        <authorList>
            <person name="Martin H S."/>
        </authorList>
    </citation>
    <scope>NUCLEOTIDE SEQUENCE</scope>
</reference>
<organism evidence="4 5">
    <name type="scientific">Iphiclides podalirius</name>
    <name type="common">scarce swallowtail</name>
    <dbReference type="NCBI Taxonomy" id="110791"/>
    <lineage>
        <taxon>Eukaryota</taxon>
        <taxon>Metazoa</taxon>
        <taxon>Ecdysozoa</taxon>
        <taxon>Arthropoda</taxon>
        <taxon>Hexapoda</taxon>
        <taxon>Insecta</taxon>
        <taxon>Pterygota</taxon>
        <taxon>Neoptera</taxon>
        <taxon>Endopterygota</taxon>
        <taxon>Lepidoptera</taxon>
        <taxon>Glossata</taxon>
        <taxon>Ditrysia</taxon>
        <taxon>Papilionoidea</taxon>
        <taxon>Papilionidae</taxon>
        <taxon>Papilioninae</taxon>
        <taxon>Iphiclides</taxon>
    </lineage>
</organism>
<protein>
    <recommendedName>
        <fullName evidence="3">LRRCT domain-containing protein</fullName>
    </recommendedName>
</protein>
<dbReference type="SUPFAM" id="SSF52058">
    <property type="entry name" value="L domain-like"/>
    <property type="match status" value="1"/>
</dbReference>
<dbReference type="PANTHER" id="PTHR24373:SF393">
    <property type="entry name" value="PROTEIN SLIT-LIKE PROTEIN"/>
    <property type="match status" value="1"/>
</dbReference>
<feature type="non-terminal residue" evidence="4">
    <location>
        <position position="278"/>
    </location>
</feature>
<feature type="domain" description="LRRCT" evidence="3">
    <location>
        <begin position="191"/>
        <end position="249"/>
    </location>
</feature>
<name>A0ABN8HVT3_9NEOP</name>
<dbReference type="Gene3D" id="3.80.10.10">
    <property type="entry name" value="Ribonuclease Inhibitor"/>
    <property type="match status" value="2"/>
</dbReference>
<evidence type="ECO:0000256" key="2">
    <source>
        <dbReference type="ARBA" id="ARBA00022729"/>
    </source>
</evidence>
<dbReference type="InterPro" id="IPR032675">
    <property type="entry name" value="LRR_dom_sf"/>
</dbReference>
<keyword evidence="2" id="KW-0732">Signal</keyword>
<keyword evidence="5" id="KW-1185">Reference proteome</keyword>
<gene>
    <name evidence="4" type="ORF">IPOD504_LOCUS1200</name>
</gene>